<accession>A0A494XYD5</accession>
<keyword evidence="1" id="KW-0812">Transmembrane</keyword>
<feature type="domain" description="DUF4367" evidence="2">
    <location>
        <begin position="152"/>
        <end position="264"/>
    </location>
</feature>
<dbReference type="Proteomes" id="UP000282076">
    <property type="component" value="Unassembled WGS sequence"/>
</dbReference>
<name>A0A494XYD5_9BACL</name>
<keyword evidence="1" id="KW-1133">Transmembrane helix</keyword>
<dbReference type="InterPro" id="IPR025377">
    <property type="entry name" value="DUF4367"/>
</dbReference>
<evidence type="ECO:0000313" key="3">
    <source>
        <dbReference type="EMBL" id="RKP53104.1"/>
    </source>
</evidence>
<feature type="transmembrane region" description="Helical" evidence="1">
    <location>
        <begin position="57"/>
        <end position="77"/>
    </location>
</feature>
<evidence type="ECO:0000256" key="1">
    <source>
        <dbReference type="SAM" id="Phobius"/>
    </source>
</evidence>
<evidence type="ECO:0000313" key="4">
    <source>
        <dbReference type="Proteomes" id="UP000282076"/>
    </source>
</evidence>
<comment type="caution">
    <text evidence="3">The sequence shown here is derived from an EMBL/GenBank/DDBJ whole genome shotgun (WGS) entry which is preliminary data.</text>
</comment>
<gene>
    <name evidence="3" type="ORF">D7Z26_15340</name>
</gene>
<keyword evidence="4" id="KW-1185">Reference proteome</keyword>
<protein>
    <submittedName>
        <fullName evidence="3">DUF4367 domain-containing protein</fullName>
    </submittedName>
</protein>
<dbReference type="AlphaFoldDB" id="A0A494XYD5"/>
<dbReference type="OrthoDB" id="2599781at2"/>
<dbReference type="RefSeq" id="WP_120977848.1">
    <property type="nucleotide sequence ID" value="NZ_RBZM01000006.1"/>
</dbReference>
<keyword evidence="1" id="KW-0472">Membrane</keyword>
<organism evidence="3 4">
    <name type="scientific">Cohnella endophytica</name>
    <dbReference type="NCBI Taxonomy" id="2419778"/>
    <lineage>
        <taxon>Bacteria</taxon>
        <taxon>Bacillati</taxon>
        <taxon>Bacillota</taxon>
        <taxon>Bacilli</taxon>
        <taxon>Bacillales</taxon>
        <taxon>Paenibacillaceae</taxon>
        <taxon>Cohnella</taxon>
    </lineage>
</organism>
<proteinExistence type="predicted"/>
<sequence length="266" mass="29914">MSNGKFDRLFDASFDAAFENAVEQPQDQTIVDHRPSWQKVRHRIAKQRSRTRMISRLSKLAIVAASILVGAAIFGNVRAVRAIEPMYATLMEYPSGIMGFIFGRDEDKDESNAKTLPPPDYFEGLDVEQVGDAVVAKVTREQASKLLSFRAPTFNYIPEGVSFKDVTIDFFNKRDRADQVRYNFENKQGVVMYFQLINAKYFPSFGYSGASEGVTVKSIKLSNATGILTTSGNRTYLEVFVDGVGISMSCPFPSEEVIRIYENMFK</sequence>
<evidence type="ECO:0000259" key="2">
    <source>
        <dbReference type="Pfam" id="PF14285"/>
    </source>
</evidence>
<reference evidence="3 4" key="1">
    <citation type="submission" date="2018-10" db="EMBL/GenBank/DDBJ databases">
        <title>Cohnella sp. M2MS4P-1, whole genome shotgun sequence.</title>
        <authorList>
            <person name="Tuo L."/>
        </authorList>
    </citation>
    <scope>NUCLEOTIDE SEQUENCE [LARGE SCALE GENOMIC DNA]</scope>
    <source>
        <strain evidence="3 4">M2MS4P-1</strain>
    </source>
</reference>
<dbReference type="EMBL" id="RBZM01000006">
    <property type="protein sequence ID" value="RKP53104.1"/>
    <property type="molecule type" value="Genomic_DNA"/>
</dbReference>
<dbReference type="Pfam" id="PF14285">
    <property type="entry name" value="DUF4367"/>
    <property type="match status" value="1"/>
</dbReference>